<sequence length="123" mass="13487">MLSPQPNAVQFSRVRQFLRARAGNFQIELFSSPSSRNTIAISIEAFSADGVFQDALEREMQFSMLDAAFMIAHGTSEDLMMILGCCQQLARSALCAAGDCPGGWPDRQEELKSVLSLPWSLAV</sequence>
<comment type="caution">
    <text evidence="1">The sequence shown here is derived from an EMBL/GenBank/DDBJ whole genome shotgun (WGS) entry which is preliminary data.</text>
</comment>
<gene>
    <name evidence="1" type="ORF">KIF53_17630</name>
</gene>
<keyword evidence="2" id="KW-1185">Reference proteome</keyword>
<dbReference type="RefSeq" id="WP_059184246.1">
    <property type="nucleotide sequence ID" value="NZ_CP142381.1"/>
</dbReference>
<dbReference type="EMBL" id="JAHDTB010000018">
    <property type="protein sequence ID" value="MBW8289458.1"/>
    <property type="molecule type" value="Genomic_DNA"/>
</dbReference>
<dbReference type="GeneID" id="89686268"/>
<accession>A0ABS7FH98</accession>
<dbReference type="Proteomes" id="UP000711178">
    <property type="component" value="Unassembled WGS sequence"/>
</dbReference>
<reference evidence="1 2" key="1">
    <citation type="submission" date="2021-05" db="EMBL/GenBank/DDBJ databases">
        <title>Draft Whole Genome Sequencing Of Biosensor Chromobacterium violaceum Strain CV026 Reveals A Regulatory RNA In Chromobacterium violaceum Phenotype Regulatory Network.</title>
        <authorList>
            <person name="Hong K.W."/>
            <person name="Chan K.G."/>
            <person name="Chang C.-Y."/>
        </authorList>
    </citation>
    <scope>NUCLEOTIDE SEQUENCE [LARGE SCALE GENOMIC DNA]</scope>
    <source>
        <strain evidence="1 2">ATCC 31532</strain>
    </source>
</reference>
<evidence type="ECO:0000313" key="2">
    <source>
        <dbReference type="Proteomes" id="UP000711178"/>
    </source>
</evidence>
<organism evidence="1 2">
    <name type="scientific">Chromobacterium subtsugae</name>
    <dbReference type="NCBI Taxonomy" id="251747"/>
    <lineage>
        <taxon>Bacteria</taxon>
        <taxon>Pseudomonadati</taxon>
        <taxon>Pseudomonadota</taxon>
        <taxon>Betaproteobacteria</taxon>
        <taxon>Neisseriales</taxon>
        <taxon>Chromobacteriaceae</taxon>
        <taxon>Chromobacterium</taxon>
    </lineage>
</organism>
<name>A0ABS7FH98_9NEIS</name>
<protein>
    <submittedName>
        <fullName evidence="1">Uncharacterized protein</fullName>
    </submittedName>
</protein>
<proteinExistence type="predicted"/>
<evidence type="ECO:0000313" key="1">
    <source>
        <dbReference type="EMBL" id="MBW8289458.1"/>
    </source>
</evidence>